<gene>
    <name evidence="11" type="ORF">N825_35245</name>
</gene>
<dbReference type="EMBL" id="AVFL01000007">
    <property type="protein sequence ID" value="EWY40527.1"/>
    <property type="molecule type" value="Genomic_DNA"/>
</dbReference>
<dbReference type="PANTHER" id="PTHR38042:SF1">
    <property type="entry name" value="UROPORPHYRINOGEN-III SYNTHASE, CHLOROPLASTIC"/>
    <property type="match status" value="1"/>
</dbReference>
<dbReference type="GO" id="GO:0006782">
    <property type="term" value="P:protoporphyrinogen IX biosynthetic process"/>
    <property type="evidence" value="ECO:0007669"/>
    <property type="project" value="UniProtKB-UniRule"/>
</dbReference>
<dbReference type="InterPro" id="IPR036108">
    <property type="entry name" value="4pyrrol_syn_uPrphyn_synt_sf"/>
</dbReference>
<dbReference type="Proteomes" id="UP000019486">
    <property type="component" value="Unassembled WGS sequence"/>
</dbReference>
<dbReference type="InterPro" id="IPR039793">
    <property type="entry name" value="UROS/Hem4"/>
</dbReference>
<comment type="catalytic activity">
    <reaction evidence="8 9">
        <text>hydroxymethylbilane = uroporphyrinogen III + H2O</text>
        <dbReference type="Rhea" id="RHEA:18965"/>
        <dbReference type="ChEBI" id="CHEBI:15377"/>
        <dbReference type="ChEBI" id="CHEBI:57308"/>
        <dbReference type="ChEBI" id="CHEBI:57845"/>
        <dbReference type="EC" id="4.2.1.75"/>
    </reaction>
</comment>
<dbReference type="RefSeq" id="WP_063833747.1">
    <property type="nucleotide sequence ID" value="NZ_AVFL01000007.1"/>
</dbReference>
<evidence type="ECO:0000256" key="3">
    <source>
        <dbReference type="ARBA" id="ARBA00013109"/>
    </source>
</evidence>
<keyword evidence="4 9" id="KW-0456">Lyase</keyword>
<evidence type="ECO:0000256" key="7">
    <source>
        <dbReference type="ARBA" id="ARBA00040167"/>
    </source>
</evidence>
<feature type="domain" description="Tetrapyrrole biosynthesis uroporphyrinogen III synthase" evidence="10">
    <location>
        <begin position="19"/>
        <end position="234"/>
    </location>
</feature>
<dbReference type="PATRIC" id="fig|1385369.3.peg.2410"/>
<keyword evidence="12" id="KW-1185">Reference proteome</keyword>
<proteinExistence type="inferred from homology"/>
<evidence type="ECO:0000313" key="11">
    <source>
        <dbReference type="EMBL" id="EWY40527.1"/>
    </source>
</evidence>
<dbReference type="STRING" id="1385369.N825_35245"/>
<dbReference type="GO" id="GO:0006780">
    <property type="term" value="P:uroporphyrinogen III biosynthetic process"/>
    <property type="evidence" value="ECO:0007669"/>
    <property type="project" value="UniProtKB-UniRule"/>
</dbReference>
<evidence type="ECO:0000256" key="8">
    <source>
        <dbReference type="ARBA" id="ARBA00048617"/>
    </source>
</evidence>
<dbReference type="AlphaFoldDB" id="W9H750"/>
<evidence type="ECO:0000256" key="9">
    <source>
        <dbReference type="RuleBase" id="RU366031"/>
    </source>
</evidence>
<name>W9H750_9PROT</name>
<evidence type="ECO:0000256" key="5">
    <source>
        <dbReference type="ARBA" id="ARBA00023244"/>
    </source>
</evidence>
<keyword evidence="5 9" id="KW-0627">Porphyrin biosynthesis</keyword>
<evidence type="ECO:0000256" key="2">
    <source>
        <dbReference type="ARBA" id="ARBA00008133"/>
    </source>
</evidence>
<comment type="pathway">
    <text evidence="1 9">Porphyrin-containing compound metabolism; protoporphyrin-IX biosynthesis; coproporphyrinogen-III from 5-aminolevulinate: step 3/4.</text>
</comment>
<comment type="similarity">
    <text evidence="2 9">Belongs to the uroporphyrinogen-III synthase family.</text>
</comment>
<evidence type="ECO:0000259" key="10">
    <source>
        <dbReference type="Pfam" id="PF02602"/>
    </source>
</evidence>
<dbReference type="InterPro" id="IPR003754">
    <property type="entry name" value="4pyrrol_synth_uPrphyn_synth"/>
</dbReference>
<sequence length="246" mass="25560">MTGKLQRILITRPRDDAEALAAELTRRGFEAMVQPLLEIRNLPGPPLDLSGVQALLCTSANGVRATAARTTRRDLPVLAVGDATARAALDDGFIRVESAKGDVQSLAKLAIDRLDPGAGRLLHAAGSAVAGDLAGELGAAGFTVERHVLYAAEPASGLLPETVQALYAGTIDAALFFSPRTAQSFVKVVGKAGLTDRLGGILAVCLSEAVGDAVRTVCWRDVVTARRPDQAALLDLLAAPARSPPV</sequence>
<dbReference type="UniPathway" id="UPA00251">
    <property type="reaction ID" value="UER00320"/>
</dbReference>
<dbReference type="GO" id="GO:0004852">
    <property type="term" value="F:uroporphyrinogen-III synthase activity"/>
    <property type="evidence" value="ECO:0007669"/>
    <property type="project" value="UniProtKB-UniRule"/>
</dbReference>
<dbReference type="PANTHER" id="PTHR38042">
    <property type="entry name" value="UROPORPHYRINOGEN-III SYNTHASE, CHLOROPLASTIC"/>
    <property type="match status" value="1"/>
</dbReference>
<dbReference type="EC" id="4.2.1.75" evidence="3 9"/>
<evidence type="ECO:0000256" key="1">
    <source>
        <dbReference type="ARBA" id="ARBA00004772"/>
    </source>
</evidence>
<dbReference type="Gene3D" id="3.40.50.10090">
    <property type="match status" value="2"/>
</dbReference>
<dbReference type="CDD" id="cd06578">
    <property type="entry name" value="HemD"/>
    <property type="match status" value="1"/>
</dbReference>
<evidence type="ECO:0000313" key="12">
    <source>
        <dbReference type="Proteomes" id="UP000019486"/>
    </source>
</evidence>
<evidence type="ECO:0000256" key="6">
    <source>
        <dbReference type="ARBA" id="ARBA00037589"/>
    </source>
</evidence>
<comment type="caution">
    <text evidence="11">The sequence shown here is derived from an EMBL/GenBank/DDBJ whole genome shotgun (WGS) entry which is preliminary data.</text>
</comment>
<dbReference type="Pfam" id="PF02602">
    <property type="entry name" value="HEM4"/>
    <property type="match status" value="1"/>
</dbReference>
<evidence type="ECO:0000256" key="4">
    <source>
        <dbReference type="ARBA" id="ARBA00023239"/>
    </source>
</evidence>
<organism evidence="11 12">
    <name type="scientific">Skermanella stibiiresistens SB22</name>
    <dbReference type="NCBI Taxonomy" id="1385369"/>
    <lineage>
        <taxon>Bacteria</taxon>
        <taxon>Pseudomonadati</taxon>
        <taxon>Pseudomonadota</taxon>
        <taxon>Alphaproteobacteria</taxon>
        <taxon>Rhodospirillales</taxon>
        <taxon>Azospirillaceae</taxon>
        <taxon>Skermanella</taxon>
    </lineage>
</organism>
<accession>W9H750</accession>
<protein>
    <recommendedName>
        <fullName evidence="7 9">Uroporphyrinogen-III synthase</fullName>
        <ecNumber evidence="3 9">4.2.1.75</ecNumber>
    </recommendedName>
</protein>
<comment type="function">
    <text evidence="6 9">Catalyzes cyclization of the linear tetrapyrrole, hydroxymethylbilane, to the macrocyclic uroporphyrinogen III.</text>
</comment>
<reference evidence="11 12" key="1">
    <citation type="submission" date="2013-08" db="EMBL/GenBank/DDBJ databases">
        <title>The genome sequence of Skermanella stibiiresistens.</title>
        <authorList>
            <person name="Zhu W."/>
            <person name="Wang G."/>
        </authorList>
    </citation>
    <scope>NUCLEOTIDE SEQUENCE [LARGE SCALE GENOMIC DNA]</scope>
    <source>
        <strain evidence="11 12">SB22</strain>
    </source>
</reference>
<dbReference type="SUPFAM" id="SSF69618">
    <property type="entry name" value="HemD-like"/>
    <property type="match status" value="1"/>
</dbReference>